<comment type="similarity">
    <text evidence="1 5">Belongs to the universal ribosomal protein uL29 family.</text>
</comment>
<dbReference type="InterPro" id="IPR050063">
    <property type="entry name" value="Ribosomal_protein_uL29"/>
</dbReference>
<keyword evidence="2 5" id="KW-0689">Ribosomal protein</keyword>
<dbReference type="InterPro" id="IPR001854">
    <property type="entry name" value="Ribosomal_uL29"/>
</dbReference>
<dbReference type="SUPFAM" id="SSF46561">
    <property type="entry name" value="Ribosomal protein L29 (L29p)"/>
    <property type="match status" value="1"/>
</dbReference>
<dbReference type="HAMAP" id="MF_00374">
    <property type="entry name" value="Ribosomal_uL29"/>
    <property type="match status" value="1"/>
</dbReference>
<dbReference type="CDD" id="cd00427">
    <property type="entry name" value="Ribosomal_L29_HIP"/>
    <property type="match status" value="1"/>
</dbReference>
<dbReference type="FunFam" id="1.10.287.310:FF:000001">
    <property type="entry name" value="50S ribosomal protein L29"/>
    <property type="match status" value="1"/>
</dbReference>
<dbReference type="NCBIfam" id="TIGR00012">
    <property type="entry name" value="L29"/>
    <property type="match status" value="1"/>
</dbReference>
<dbReference type="Gene3D" id="1.10.287.310">
    <property type="match status" value="1"/>
</dbReference>
<reference evidence="6" key="1">
    <citation type="journal article" date="2015" name="ISME J.">
        <title>Aquifer environment selects for microbial species cohorts in sediment and groundwater.</title>
        <authorList>
            <person name="Hug L.A."/>
            <person name="Thomas B.C."/>
            <person name="Brown C.T."/>
            <person name="Frischkorn K.R."/>
            <person name="Williams K.H."/>
            <person name="Tringe S.G."/>
            <person name="Banfield J.F."/>
        </authorList>
    </citation>
    <scope>NUCLEOTIDE SEQUENCE</scope>
</reference>
<dbReference type="PANTHER" id="PTHR10916:SF0">
    <property type="entry name" value="LARGE RIBOSOMAL SUBUNIT PROTEIN UL29C"/>
    <property type="match status" value="1"/>
</dbReference>
<sequence>MKSVKTSELRNLKSGEIETKLTDAQEELMKLRFQQVTGQLTDTSRLRILRREIARMQTIVRAQTTAEAVEGEA</sequence>
<evidence type="ECO:0000256" key="5">
    <source>
        <dbReference type="HAMAP-Rule" id="MF_00374"/>
    </source>
</evidence>
<dbReference type="GO" id="GO:0006412">
    <property type="term" value="P:translation"/>
    <property type="evidence" value="ECO:0007669"/>
    <property type="project" value="UniProtKB-UniRule"/>
</dbReference>
<accession>A0A0H4T7P7</accession>
<dbReference type="PANTHER" id="PTHR10916">
    <property type="entry name" value="60S RIBOSOMAL PROTEIN L35/50S RIBOSOMAL PROTEIN L29"/>
    <property type="match status" value="1"/>
</dbReference>
<dbReference type="GO" id="GO:0022625">
    <property type="term" value="C:cytosolic large ribosomal subunit"/>
    <property type="evidence" value="ECO:0007669"/>
    <property type="project" value="TreeGrafter"/>
</dbReference>
<evidence type="ECO:0000256" key="2">
    <source>
        <dbReference type="ARBA" id="ARBA00022980"/>
    </source>
</evidence>
<evidence type="ECO:0000256" key="1">
    <source>
        <dbReference type="ARBA" id="ARBA00009254"/>
    </source>
</evidence>
<gene>
    <name evidence="5 6" type="primary">rpmC</name>
</gene>
<dbReference type="AlphaFoldDB" id="A0A0H4T7P7"/>
<evidence type="ECO:0000256" key="4">
    <source>
        <dbReference type="ARBA" id="ARBA00035204"/>
    </source>
</evidence>
<keyword evidence="3 5" id="KW-0687">Ribonucleoprotein</keyword>
<evidence type="ECO:0000313" key="6">
    <source>
        <dbReference type="EMBL" id="AKQ03816.1"/>
    </source>
</evidence>
<organism evidence="6">
    <name type="scientific">uncultured Chloroflexi bacterium Rifle_16ft_4_minimus_38663</name>
    <dbReference type="NCBI Taxonomy" id="1665074"/>
    <lineage>
        <taxon>Bacteria</taxon>
        <taxon>Bacillati</taxon>
        <taxon>Chloroflexota</taxon>
        <taxon>environmental samples</taxon>
    </lineage>
</organism>
<proteinExistence type="inferred from homology"/>
<dbReference type="InterPro" id="IPR036049">
    <property type="entry name" value="Ribosomal_uL29_sf"/>
</dbReference>
<protein>
    <recommendedName>
        <fullName evidence="4 5">Large ribosomal subunit protein uL29</fullName>
    </recommendedName>
</protein>
<dbReference type="EMBL" id="KT007022">
    <property type="protein sequence ID" value="AKQ03816.1"/>
    <property type="molecule type" value="Genomic_DNA"/>
</dbReference>
<dbReference type="Pfam" id="PF00831">
    <property type="entry name" value="Ribosomal_L29"/>
    <property type="match status" value="1"/>
</dbReference>
<dbReference type="GO" id="GO:0003735">
    <property type="term" value="F:structural constituent of ribosome"/>
    <property type="evidence" value="ECO:0007669"/>
    <property type="project" value="InterPro"/>
</dbReference>
<name>A0A0H4T7P7_9CHLR</name>
<evidence type="ECO:0000256" key="3">
    <source>
        <dbReference type="ARBA" id="ARBA00023274"/>
    </source>
</evidence>